<proteinExistence type="predicted"/>
<evidence type="ECO:0000259" key="1">
    <source>
        <dbReference type="PROSITE" id="PS50943"/>
    </source>
</evidence>
<organism evidence="2 3">
    <name type="scientific">Ancylobacter mangrovi</name>
    <dbReference type="NCBI Taxonomy" id="2972472"/>
    <lineage>
        <taxon>Bacteria</taxon>
        <taxon>Pseudomonadati</taxon>
        <taxon>Pseudomonadota</taxon>
        <taxon>Alphaproteobacteria</taxon>
        <taxon>Hyphomicrobiales</taxon>
        <taxon>Xanthobacteraceae</taxon>
        <taxon>Ancylobacter</taxon>
    </lineage>
</organism>
<dbReference type="SMART" id="SM00530">
    <property type="entry name" value="HTH_XRE"/>
    <property type="match status" value="1"/>
</dbReference>
<dbReference type="SUPFAM" id="SSF47413">
    <property type="entry name" value="lambda repressor-like DNA-binding domains"/>
    <property type="match status" value="1"/>
</dbReference>
<name>A0A9X2T6N2_9HYPH</name>
<accession>A0A9X2T6N2</accession>
<dbReference type="Proteomes" id="UP001151088">
    <property type="component" value="Unassembled WGS sequence"/>
</dbReference>
<dbReference type="PROSITE" id="PS00716">
    <property type="entry name" value="SIGMA70_2"/>
    <property type="match status" value="1"/>
</dbReference>
<dbReference type="GO" id="GO:0006352">
    <property type="term" value="P:DNA-templated transcription initiation"/>
    <property type="evidence" value="ECO:0007669"/>
    <property type="project" value="InterPro"/>
</dbReference>
<gene>
    <name evidence="2" type="ORF">NVS89_15815</name>
</gene>
<dbReference type="CDD" id="cd00093">
    <property type="entry name" value="HTH_XRE"/>
    <property type="match status" value="1"/>
</dbReference>
<dbReference type="GO" id="GO:0003700">
    <property type="term" value="F:DNA-binding transcription factor activity"/>
    <property type="evidence" value="ECO:0007669"/>
    <property type="project" value="InterPro"/>
</dbReference>
<dbReference type="EMBL" id="JANTHZ010000007">
    <property type="protein sequence ID" value="MCS0496569.1"/>
    <property type="molecule type" value="Genomic_DNA"/>
</dbReference>
<dbReference type="AlphaFoldDB" id="A0A9X2T6N2"/>
<reference evidence="2" key="1">
    <citation type="submission" date="2022-08" db="EMBL/GenBank/DDBJ databases">
        <authorList>
            <person name="Li F."/>
        </authorList>
    </citation>
    <scope>NUCLEOTIDE SEQUENCE</scope>
    <source>
        <strain evidence="2">MQZ15Z-1</strain>
    </source>
</reference>
<feature type="domain" description="HTH cro/C1-type" evidence="1">
    <location>
        <begin position="12"/>
        <end position="65"/>
    </location>
</feature>
<dbReference type="GO" id="GO:0003677">
    <property type="term" value="F:DNA binding"/>
    <property type="evidence" value="ECO:0007669"/>
    <property type="project" value="InterPro"/>
</dbReference>
<dbReference type="InterPro" id="IPR010982">
    <property type="entry name" value="Lambda_DNA-bd_dom_sf"/>
</dbReference>
<dbReference type="InterPro" id="IPR000943">
    <property type="entry name" value="RNA_pol_sigma70"/>
</dbReference>
<keyword evidence="3" id="KW-1185">Reference proteome</keyword>
<dbReference type="RefSeq" id="WP_258733731.1">
    <property type="nucleotide sequence ID" value="NZ_JANTHY010000005.1"/>
</dbReference>
<evidence type="ECO:0000313" key="2">
    <source>
        <dbReference type="EMBL" id="MCS0496569.1"/>
    </source>
</evidence>
<evidence type="ECO:0000313" key="3">
    <source>
        <dbReference type="Proteomes" id="UP001151088"/>
    </source>
</evidence>
<dbReference type="Gene3D" id="1.10.260.40">
    <property type="entry name" value="lambda repressor-like DNA-binding domains"/>
    <property type="match status" value="1"/>
</dbReference>
<protein>
    <submittedName>
        <fullName evidence="2">Helix-turn-helix transcriptional regulator</fullName>
    </submittedName>
</protein>
<dbReference type="Pfam" id="PF01381">
    <property type="entry name" value="HTH_3"/>
    <property type="match status" value="1"/>
</dbReference>
<comment type="caution">
    <text evidence="2">The sequence shown here is derived from an EMBL/GenBank/DDBJ whole genome shotgun (WGS) entry which is preliminary data.</text>
</comment>
<sequence length="298" mass="33595">MTFRYDEIGNRLKAFRLGSGLSADEIAKRIGVSRTALYRLEKGELVKLETLEKLSELLGVSVPTLLGVGIEYISSAVSYFERLRQIEERAEHIIVLAGPISFLLATDRFQDSLERVLIESIGDDVPDRERAMEDVRKVMEILRERKRTYLERMPNIVNLISAMDIERFLRNGFTGRTFLPEEVLAQRRALARAEVEHFASVIEEESMGIQIGLVTATLPHTGFQIFRQDNQKTLTISPFRLGEQPNVRVGVAMITSAPEALALHERTVREMWRTALKGAAAARYLRDLLANTAPAGGR</sequence>
<dbReference type="InterPro" id="IPR001387">
    <property type="entry name" value="Cro/C1-type_HTH"/>
</dbReference>
<dbReference type="PROSITE" id="PS50943">
    <property type="entry name" value="HTH_CROC1"/>
    <property type="match status" value="1"/>
</dbReference>